<dbReference type="OMA" id="CENAGMS"/>
<feature type="non-terminal residue" evidence="4">
    <location>
        <position position="1"/>
    </location>
</feature>
<feature type="domain" description="Ketosynthase family 3 (KS3)" evidence="3">
    <location>
        <begin position="1"/>
        <end position="232"/>
    </location>
</feature>
<dbReference type="Proteomes" id="UP000008141">
    <property type="component" value="Unassembled WGS sequence"/>
</dbReference>
<dbReference type="PANTHER" id="PTHR43775">
    <property type="entry name" value="FATTY ACID SYNTHASE"/>
    <property type="match status" value="1"/>
</dbReference>
<accession>E1ZQT7</accession>
<dbReference type="EMBL" id="GL433860">
    <property type="protein sequence ID" value="EFN51777.1"/>
    <property type="molecule type" value="Genomic_DNA"/>
</dbReference>
<gene>
    <name evidence="4" type="ORF">CHLNCDRAFT_27686</name>
</gene>
<evidence type="ECO:0000313" key="5">
    <source>
        <dbReference type="Proteomes" id="UP000008141"/>
    </source>
</evidence>
<dbReference type="GeneID" id="17351302"/>
<dbReference type="KEGG" id="cvr:CHLNCDRAFT_27686"/>
<dbReference type="InterPro" id="IPR014031">
    <property type="entry name" value="Ketoacyl_synth_C"/>
</dbReference>
<dbReference type="InterPro" id="IPR050091">
    <property type="entry name" value="PKS_NRPS_Biosynth_Enz"/>
</dbReference>
<dbReference type="Pfam" id="PF00109">
    <property type="entry name" value="ketoacyl-synt"/>
    <property type="match status" value="1"/>
</dbReference>
<dbReference type="STRING" id="554065.E1ZQT7"/>
<organism evidence="5">
    <name type="scientific">Chlorella variabilis</name>
    <name type="common">Green alga</name>
    <dbReference type="NCBI Taxonomy" id="554065"/>
    <lineage>
        <taxon>Eukaryota</taxon>
        <taxon>Viridiplantae</taxon>
        <taxon>Chlorophyta</taxon>
        <taxon>core chlorophytes</taxon>
        <taxon>Trebouxiophyceae</taxon>
        <taxon>Chlorellales</taxon>
        <taxon>Chlorellaceae</taxon>
        <taxon>Chlorella clade</taxon>
        <taxon>Chlorella</taxon>
    </lineage>
</organism>
<protein>
    <recommendedName>
        <fullName evidence="3">Ketosynthase family 3 (KS3) domain-containing protein</fullName>
    </recommendedName>
</protein>
<reference evidence="4 5" key="1">
    <citation type="journal article" date="2010" name="Plant Cell">
        <title>The Chlorella variabilis NC64A genome reveals adaptation to photosymbiosis, coevolution with viruses, and cryptic sex.</title>
        <authorList>
            <person name="Blanc G."/>
            <person name="Duncan G."/>
            <person name="Agarkova I."/>
            <person name="Borodovsky M."/>
            <person name="Gurnon J."/>
            <person name="Kuo A."/>
            <person name="Lindquist E."/>
            <person name="Lucas S."/>
            <person name="Pangilinan J."/>
            <person name="Polle J."/>
            <person name="Salamov A."/>
            <person name="Terry A."/>
            <person name="Yamada T."/>
            <person name="Dunigan D.D."/>
            <person name="Grigoriev I.V."/>
            <person name="Claverie J.M."/>
            <person name="Van Etten J.L."/>
        </authorList>
    </citation>
    <scope>NUCLEOTIDE SEQUENCE [LARGE SCALE GENOMIC DNA]</scope>
    <source>
        <strain evidence="4 5">NC64A</strain>
    </source>
</reference>
<dbReference type="InParanoid" id="E1ZQT7"/>
<name>E1ZQT7_CHLVA</name>
<proteinExistence type="predicted"/>
<dbReference type="PROSITE" id="PS52004">
    <property type="entry name" value="KS3_2"/>
    <property type="match status" value="1"/>
</dbReference>
<evidence type="ECO:0000313" key="4">
    <source>
        <dbReference type="EMBL" id="EFN51777.1"/>
    </source>
</evidence>
<dbReference type="SMART" id="SM00825">
    <property type="entry name" value="PKS_KS"/>
    <property type="match status" value="1"/>
</dbReference>
<sequence length="232" mass="23535">ALAVEPQSRILLEQVFLALADAQPATGPLLDSRTGVYVGCMYSEYTQLQHSLGYKMSPGIVTGNGISYLVGRVSYSFGLQGPSISTDTACSSSLVSAHQAHMGLLGHETVAAVAAGVNTMLLPITTTSICGLGALSPSSRCKTFDTSADGYGRGEGFGVVVLAHASSNANSRLQQHDALGLVCGSAINQDGRSSGLTAPNGPSQTALILVALAAGSLSSSLVSYMATHGTGV</sequence>
<dbReference type="RefSeq" id="XP_005843879.1">
    <property type="nucleotide sequence ID" value="XM_005843817.1"/>
</dbReference>
<keyword evidence="1" id="KW-0596">Phosphopantetheine</keyword>
<dbReference type="PANTHER" id="PTHR43775:SF37">
    <property type="entry name" value="SI:DKEY-61P9.11"/>
    <property type="match status" value="1"/>
</dbReference>
<dbReference type="CDD" id="cd00833">
    <property type="entry name" value="PKS"/>
    <property type="match status" value="1"/>
</dbReference>
<dbReference type="Gene3D" id="3.40.47.10">
    <property type="match status" value="1"/>
</dbReference>
<dbReference type="AlphaFoldDB" id="E1ZQT7"/>
<dbReference type="OrthoDB" id="514228at2759"/>
<keyword evidence="5" id="KW-1185">Reference proteome</keyword>
<dbReference type="GO" id="GO:0006633">
    <property type="term" value="P:fatty acid biosynthetic process"/>
    <property type="evidence" value="ECO:0007669"/>
    <property type="project" value="TreeGrafter"/>
</dbReference>
<evidence type="ECO:0000259" key="3">
    <source>
        <dbReference type="PROSITE" id="PS52004"/>
    </source>
</evidence>
<dbReference type="InterPro" id="IPR020841">
    <property type="entry name" value="PKS_Beta-ketoAc_synthase_dom"/>
</dbReference>
<evidence type="ECO:0000256" key="2">
    <source>
        <dbReference type="ARBA" id="ARBA00022553"/>
    </source>
</evidence>
<dbReference type="eggNOG" id="KOG1202">
    <property type="taxonomic scope" value="Eukaryota"/>
</dbReference>
<dbReference type="SUPFAM" id="SSF53901">
    <property type="entry name" value="Thiolase-like"/>
    <property type="match status" value="2"/>
</dbReference>
<dbReference type="GO" id="GO:0004312">
    <property type="term" value="F:fatty acid synthase activity"/>
    <property type="evidence" value="ECO:0007669"/>
    <property type="project" value="TreeGrafter"/>
</dbReference>
<dbReference type="InterPro" id="IPR014030">
    <property type="entry name" value="Ketoacyl_synth_N"/>
</dbReference>
<keyword evidence="2" id="KW-0597">Phosphoprotein</keyword>
<dbReference type="InterPro" id="IPR016039">
    <property type="entry name" value="Thiolase-like"/>
</dbReference>
<evidence type="ECO:0000256" key="1">
    <source>
        <dbReference type="ARBA" id="ARBA00022450"/>
    </source>
</evidence>
<dbReference type="Pfam" id="PF02801">
    <property type="entry name" value="Ketoacyl-synt_C"/>
    <property type="match status" value="1"/>
</dbReference>